<comment type="caution">
    <text evidence="3">Lacks conserved residue(s) required for the propagation of feature annotation.</text>
</comment>
<dbReference type="Proteomes" id="UP000606870">
    <property type="component" value="Unassembled WGS sequence"/>
</dbReference>
<feature type="binding site" evidence="3">
    <location>
        <position position="102"/>
    </location>
    <ligand>
        <name>shikimate</name>
        <dbReference type="ChEBI" id="CHEBI:36208"/>
    </ligand>
</feature>
<gene>
    <name evidence="3" type="primary">aroE</name>
    <name evidence="5" type="ORF">H8J70_11895</name>
</gene>
<comment type="similarity">
    <text evidence="3">Belongs to the shikimate dehydrogenase family.</text>
</comment>
<feature type="binding site" evidence="3">
    <location>
        <position position="218"/>
    </location>
    <ligand>
        <name>shikimate</name>
        <dbReference type="ChEBI" id="CHEBI:36208"/>
    </ligand>
</feature>
<dbReference type="Pfam" id="PF08501">
    <property type="entry name" value="Shikimate_dh_N"/>
    <property type="match status" value="1"/>
</dbReference>
<dbReference type="PANTHER" id="PTHR21089">
    <property type="entry name" value="SHIKIMATE DEHYDROGENASE"/>
    <property type="match status" value="1"/>
</dbReference>
<comment type="function">
    <text evidence="3">Involved in the biosynthesis of the chorismate, which leads to the biosynthesis of aromatic amino acids. Catalyzes the reversible NADPH linked reduction of 3-dehydroshikimate (DHSA) to yield shikimate (SA).</text>
</comment>
<keyword evidence="6" id="KW-1185">Reference proteome</keyword>
<keyword evidence="3" id="KW-0560">Oxidoreductase</keyword>
<dbReference type="PANTHER" id="PTHR21089:SF1">
    <property type="entry name" value="BIFUNCTIONAL 3-DEHYDROQUINATE DEHYDRATASE_SHIKIMATE DEHYDROGENASE, CHLOROPLASTIC"/>
    <property type="match status" value="1"/>
</dbReference>
<accession>A0ABR6VKX3</accession>
<dbReference type="InterPro" id="IPR036291">
    <property type="entry name" value="NAD(P)-bd_dom_sf"/>
</dbReference>
<organism evidence="5 6">
    <name type="scientific">Megasphaera hominis</name>
    <dbReference type="NCBI Taxonomy" id="159836"/>
    <lineage>
        <taxon>Bacteria</taxon>
        <taxon>Bacillati</taxon>
        <taxon>Bacillota</taxon>
        <taxon>Negativicutes</taxon>
        <taxon>Veillonellales</taxon>
        <taxon>Veillonellaceae</taxon>
        <taxon>Megasphaera</taxon>
    </lineage>
</organism>
<dbReference type="InterPro" id="IPR022893">
    <property type="entry name" value="Shikimate_DH_fam"/>
</dbReference>
<evidence type="ECO:0000259" key="4">
    <source>
        <dbReference type="Pfam" id="PF08501"/>
    </source>
</evidence>
<feature type="binding site" evidence="3">
    <location>
        <position position="62"/>
    </location>
    <ligand>
        <name>shikimate</name>
        <dbReference type="ChEBI" id="CHEBI:36208"/>
    </ligand>
</feature>
<evidence type="ECO:0000256" key="1">
    <source>
        <dbReference type="ARBA" id="ARBA00004871"/>
    </source>
</evidence>
<comment type="caution">
    <text evidence="5">The sequence shown here is derived from an EMBL/GenBank/DDBJ whole genome shotgun (WGS) entry which is preliminary data.</text>
</comment>
<dbReference type="SUPFAM" id="SSF51735">
    <property type="entry name" value="NAD(P)-binding Rossmann-fold domains"/>
    <property type="match status" value="1"/>
</dbReference>
<evidence type="ECO:0000313" key="6">
    <source>
        <dbReference type="Proteomes" id="UP000606870"/>
    </source>
</evidence>
<proteinExistence type="inferred from homology"/>
<dbReference type="EC" id="1.1.1.25" evidence="3"/>
<evidence type="ECO:0000256" key="2">
    <source>
        <dbReference type="ARBA" id="ARBA00023141"/>
    </source>
</evidence>
<comment type="subunit">
    <text evidence="3">Homodimer.</text>
</comment>
<feature type="binding site" evidence="3">
    <location>
        <position position="87"/>
    </location>
    <ligand>
        <name>shikimate</name>
        <dbReference type="ChEBI" id="CHEBI:36208"/>
    </ligand>
</feature>
<feature type="binding site" evidence="3">
    <location>
        <position position="246"/>
    </location>
    <ligand>
        <name>shikimate</name>
        <dbReference type="ChEBI" id="CHEBI:36208"/>
    </ligand>
</feature>
<dbReference type="HAMAP" id="MF_00222">
    <property type="entry name" value="Shikimate_DH_AroE"/>
    <property type="match status" value="1"/>
</dbReference>
<feature type="domain" description="Shikimate dehydrogenase substrate binding N-terminal" evidence="4">
    <location>
        <begin position="5"/>
        <end position="89"/>
    </location>
</feature>
<dbReference type="EMBL" id="JACOGK010000052">
    <property type="protein sequence ID" value="MBC3537942.1"/>
    <property type="molecule type" value="Genomic_DNA"/>
</dbReference>
<protein>
    <recommendedName>
        <fullName evidence="3">Shikimate dehydrogenase (NADP(+))</fullName>
        <shortName evidence="3">SDH</shortName>
        <ecNumber evidence="3">1.1.1.25</ecNumber>
    </recommendedName>
</protein>
<comment type="pathway">
    <text evidence="1 3">Metabolic intermediate biosynthesis; chorismate biosynthesis; chorismate from D-erythrose 4-phosphate and phosphoenolpyruvate: step 4/7.</text>
</comment>
<dbReference type="RefSeq" id="WP_186504508.1">
    <property type="nucleotide sequence ID" value="NZ_JACOGK010000052.1"/>
</dbReference>
<keyword evidence="2 3" id="KW-0057">Aromatic amino acid biosynthesis</keyword>
<feature type="active site" description="Proton acceptor" evidence="3">
    <location>
        <position position="66"/>
    </location>
</feature>
<dbReference type="Gene3D" id="3.40.50.10860">
    <property type="entry name" value="Leucine Dehydrogenase, chain A, domain 1"/>
    <property type="match status" value="1"/>
</dbReference>
<evidence type="ECO:0000313" key="5">
    <source>
        <dbReference type="EMBL" id="MBC3537942.1"/>
    </source>
</evidence>
<sequence>MKLGVIGAKLGHTASPAIHNKLFRMLQVEGQHDYGVLEMDRNDIPNELQRLRDEGYTGANVTIPYKLDVMPFLTDISREARTIGAVNTIHFTPEGSFGYNTDYCGFGRSLQHAGIEVENKTCVVLGSGGGARAIIQYLSDRNAKQITVISRNPHTKTDFDRFTGNLGIDTISYEAFARSHGGDVLVNCTPVGMFPDVNGCPVAEASIAQFPSVVDIVYNPKDTQILQIARRHGARTLNGMYMLVAQAIGSEEIWMHRDIASQVIEEIAKEMESYYEQ</sequence>
<dbReference type="InterPro" id="IPR013708">
    <property type="entry name" value="Shikimate_DH-bd_N"/>
</dbReference>
<keyword evidence="3" id="KW-0521">NADP</keyword>
<dbReference type="InterPro" id="IPR046346">
    <property type="entry name" value="Aminoacid_DH-like_N_sf"/>
</dbReference>
<evidence type="ECO:0000256" key="3">
    <source>
        <dbReference type="HAMAP-Rule" id="MF_00222"/>
    </source>
</evidence>
<dbReference type="CDD" id="cd01065">
    <property type="entry name" value="NAD_bind_Shikimate_DH"/>
    <property type="match status" value="1"/>
</dbReference>
<keyword evidence="3" id="KW-0028">Amino-acid biosynthesis</keyword>
<dbReference type="Gene3D" id="3.40.50.720">
    <property type="entry name" value="NAD(P)-binding Rossmann-like Domain"/>
    <property type="match status" value="1"/>
</dbReference>
<feature type="binding site" evidence="3">
    <location>
        <position position="239"/>
    </location>
    <ligand>
        <name>NADP(+)</name>
        <dbReference type="ChEBI" id="CHEBI:58349"/>
    </ligand>
</feature>
<feature type="binding site" evidence="3">
    <location>
        <position position="216"/>
    </location>
    <ligand>
        <name>NADP(+)</name>
        <dbReference type="ChEBI" id="CHEBI:58349"/>
    </ligand>
</feature>
<comment type="catalytic activity">
    <reaction evidence="3">
        <text>shikimate + NADP(+) = 3-dehydroshikimate + NADPH + H(+)</text>
        <dbReference type="Rhea" id="RHEA:17737"/>
        <dbReference type="ChEBI" id="CHEBI:15378"/>
        <dbReference type="ChEBI" id="CHEBI:16630"/>
        <dbReference type="ChEBI" id="CHEBI:36208"/>
        <dbReference type="ChEBI" id="CHEBI:57783"/>
        <dbReference type="ChEBI" id="CHEBI:58349"/>
        <dbReference type="EC" id="1.1.1.25"/>
    </reaction>
</comment>
<feature type="binding site" evidence="3">
    <location>
        <begin position="13"/>
        <end position="15"/>
    </location>
    <ligand>
        <name>shikimate</name>
        <dbReference type="ChEBI" id="CHEBI:36208"/>
    </ligand>
</feature>
<reference evidence="5 6" key="1">
    <citation type="submission" date="2020-08" db="EMBL/GenBank/DDBJ databases">
        <authorList>
            <person name="Liu C."/>
            <person name="Sun Q."/>
        </authorList>
    </citation>
    <scope>NUCLEOTIDE SEQUENCE [LARGE SCALE GENOMIC DNA]</scope>
    <source>
        <strain evidence="5 6">NSJ-59</strain>
    </source>
</reference>
<dbReference type="SUPFAM" id="SSF53223">
    <property type="entry name" value="Aminoacid dehydrogenase-like, N-terminal domain"/>
    <property type="match status" value="1"/>
</dbReference>
<name>A0ABR6VKX3_9FIRM</name>